<evidence type="ECO:0000313" key="1">
    <source>
        <dbReference type="EMBL" id="KAJ4450795.1"/>
    </source>
</evidence>
<proteinExistence type="predicted"/>
<name>A0ABQ8TZW6_PERAM</name>
<organism evidence="1 2">
    <name type="scientific">Periplaneta americana</name>
    <name type="common">American cockroach</name>
    <name type="synonym">Blatta americana</name>
    <dbReference type="NCBI Taxonomy" id="6978"/>
    <lineage>
        <taxon>Eukaryota</taxon>
        <taxon>Metazoa</taxon>
        <taxon>Ecdysozoa</taxon>
        <taxon>Arthropoda</taxon>
        <taxon>Hexapoda</taxon>
        <taxon>Insecta</taxon>
        <taxon>Pterygota</taxon>
        <taxon>Neoptera</taxon>
        <taxon>Polyneoptera</taxon>
        <taxon>Dictyoptera</taxon>
        <taxon>Blattodea</taxon>
        <taxon>Blattoidea</taxon>
        <taxon>Blattidae</taxon>
        <taxon>Blattinae</taxon>
        <taxon>Periplaneta</taxon>
    </lineage>
</organism>
<evidence type="ECO:0000313" key="2">
    <source>
        <dbReference type="Proteomes" id="UP001148838"/>
    </source>
</evidence>
<accession>A0ABQ8TZW6</accession>
<gene>
    <name evidence="1" type="ORF">ANN_02225</name>
</gene>
<dbReference type="Proteomes" id="UP001148838">
    <property type="component" value="Unassembled WGS sequence"/>
</dbReference>
<dbReference type="EMBL" id="JAJSOF020000001">
    <property type="protein sequence ID" value="KAJ4450795.1"/>
    <property type="molecule type" value="Genomic_DNA"/>
</dbReference>
<sequence length="71" mass="7556">MVGLCEGGNEPQGSLKAHFALNGMYEGLSIDLLVVNDYSLKAGNAELEYVRRIVEPITQGGSCVANGRTMP</sequence>
<protein>
    <submittedName>
        <fullName evidence="1">Uncharacterized protein</fullName>
    </submittedName>
</protein>
<reference evidence="1 2" key="1">
    <citation type="journal article" date="2022" name="Allergy">
        <title>Genome assembly and annotation of Periplaneta americana reveal a comprehensive cockroach allergen profile.</title>
        <authorList>
            <person name="Wang L."/>
            <person name="Xiong Q."/>
            <person name="Saelim N."/>
            <person name="Wang L."/>
            <person name="Nong W."/>
            <person name="Wan A.T."/>
            <person name="Shi M."/>
            <person name="Liu X."/>
            <person name="Cao Q."/>
            <person name="Hui J.H.L."/>
            <person name="Sookrung N."/>
            <person name="Leung T.F."/>
            <person name="Tungtrongchitr A."/>
            <person name="Tsui S.K.W."/>
        </authorList>
    </citation>
    <scope>NUCLEOTIDE SEQUENCE [LARGE SCALE GENOMIC DNA]</scope>
    <source>
        <strain evidence="1">PWHHKU_190912</strain>
    </source>
</reference>
<comment type="caution">
    <text evidence="1">The sequence shown here is derived from an EMBL/GenBank/DDBJ whole genome shotgun (WGS) entry which is preliminary data.</text>
</comment>
<keyword evidence="2" id="KW-1185">Reference proteome</keyword>